<dbReference type="Pfam" id="PF09630">
    <property type="entry name" value="DUF2024"/>
    <property type="match status" value="1"/>
</dbReference>
<dbReference type="Gene3D" id="3.10.510.10">
    <property type="entry name" value="NE1680-like"/>
    <property type="match status" value="1"/>
</dbReference>
<gene>
    <name evidence="1" type="ORF">LZZ85_13375</name>
</gene>
<dbReference type="Proteomes" id="UP001165367">
    <property type="component" value="Unassembled WGS sequence"/>
</dbReference>
<dbReference type="InterPro" id="IPR018592">
    <property type="entry name" value="DUF2024"/>
</dbReference>
<keyword evidence="2" id="KW-1185">Reference proteome</keyword>
<name>A0ABS9KSI7_9BACT</name>
<protein>
    <submittedName>
        <fullName evidence="1">DUF2024 family protein</fullName>
    </submittedName>
</protein>
<evidence type="ECO:0000313" key="2">
    <source>
        <dbReference type="Proteomes" id="UP001165367"/>
    </source>
</evidence>
<reference evidence="1" key="1">
    <citation type="submission" date="2022-01" db="EMBL/GenBank/DDBJ databases">
        <authorList>
            <person name="Jo J.-H."/>
            <person name="Im W.-T."/>
        </authorList>
    </citation>
    <scope>NUCLEOTIDE SEQUENCE</scope>
    <source>
        <strain evidence="1">NA20</strain>
    </source>
</reference>
<organism evidence="1 2">
    <name type="scientific">Terrimonas ginsenosidimutans</name>
    <dbReference type="NCBI Taxonomy" id="2908004"/>
    <lineage>
        <taxon>Bacteria</taxon>
        <taxon>Pseudomonadati</taxon>
        <taxon>Bacteroidota</taxon>
        <taxon>Chitinophagia</taxon>
        <taxon>Chitinophagales</taxon>
        <taxon>Chitinophagaceae</taxon>
        <taxon>Terrimonas</taxon>
    </lineage>
</organism>
<sequence length="87" mass="9943">MKVAVYDTYVTRKDGGLMHFDILVPDSLRDEQAIHSFGKTYLSRKDQDGQPLTTSECRFCHIEEASEEIVQDIQQQGFSIIEMQGCN</sequence>
<dbReference type="RefSeq" id="WP_237872501.1">
    <property type="nucleotide sequence ID" value="NZ_JAKLTR010000008.1"/>
</dbReference>
<comment type="caution">
    <text evidence="1">The sequence shown here is derived from an EMBL/GenBank/DDBJ whole genome shotgun (WGS) entry which is preliminary data.</text>
</comment>
<dbReference type="SUPFAM" id="SSF160766">
    <property type="entry name" value="NE1680-like"/>
    <property type="match status" value="1"/>
</dbReference>
<evidence type="ECO:0000313" key="1">
    <source>
        <dbReference type="EMBL" id="MCG2615284.1"/>
    </source>
</evidence>
<proteinExistence type="predicted"/>
<accession>A0ABS9KSI7</accession>
<dbReference type="EMBL" id="JAKLTR010000008">
    <property type="protein sequence ID" value="MCG2615284.1"/>
    <property type="molecule type" value="Genomic_DNA"/>
</dbReference>
<dbReference type="InterPro" id="IPR023122">
    <property type="entry name" value="NE1680-like_sf"/>
</dbReference>